<evidence type="ECO:0000313" key="3">
    <source>
        <dbReference type="Proteomes" id="UP000319374"/>
    </source>
</evidence>
<organism evidence="2 3">
    <name type="scientific">Alistipes dispar</name>
    <dbReference type="NCBI Taxonomy" id="2585119"/>
    <lineage>
        <taxon>Bacteria</taxon>
        <taxon>Pseudomonadati</taxon>
        <taxon>Bacteroidota</taxon>
        <taxon>Bacteroidia</taxon>
        <taxon>Bacteroidales</taxon>
        <taxon>Rikenellaceae</taxon>
        <taxon>Alistipes</taxon>
    </lineage>
</organism>
<dbReference type="AlphaFoldDB" id="A0A4Y1X554"/>
<reference evidence="3" key="1">
    <citation type="submission" date="2019-06" db="EMBL/GenBank/DDBJ databases">
        <title>Alistipes onderdonkii subsp. vulgaris subsp. nov., Alistipes dispar sp. nov. and Alistipes communis sp. nov., isolated from human faeces, and creation of Alistipes onderdonkii subsp. onderdonkii subsp. nov.</title>
        <authorList>
            <person name="Sakamoto M."/>
            <person name="Ikeyama N."/>
            <person name="Ogata Y."/>
            <person name="Suda W."/>
            <person name="Iino T."/>
            <person name="Hattori M."/>
            <person name="Ohkuma M."/>
        </authorList>
    </citation>
    <scope>NUCLEOTIDE SEQUENCE [LARGE SCALE GENOMIC DNA]</scope>
    <source>
        <strain evidence="3">5CPEGH6</strain>
    </source>
</reference>
<evidence type="ECO:0000256" key="1">
    <source>
        <dbReference type="SAM" id="SignalP"/>
    </source>
</evidence>
<dbReference type="KEGG" id="ada:A5CPEGH6_22340"/>
<evidence type="ECO:0008006" key="4">
    <source>
        <dbReference type="Google" id="ProtNLM"/>
    </source>
</evidence>
<name>A0A4Y1X554_9BACT</name>
<dbReference type="InterPro" id="IPR024302">
    <property type="entry name" value="SusD-like"/>
</dbReference>
<keyword evidence="1" id="KW-0732">Signal</keyword>
<feature type="chain" id="PRO_5021469844" description="SusD/RagB family nutrient-binding outer membrane lipoprotein" evidence="1">
    <location>
        <begin position="24"/>
        <end position="524"/>
    </location>
</feature>
<sequence length="524" mass="58339">MKKPQYLRRRLRLLALAPAALFAACTGGFDDINTDPYAASKDDMNNDNYIVSSILTGMQGWVIPLDVNTHQFTDIVLGGALGGYTADSNPGLPTRIAIFNPTNDWTRVMLIRVIPEIYTAYNKLKVNSDDEVALALAEVIRVAAVHRVTDTYGPVPYSQIGADDALTSPYDSQQAVYERLFEELDGALTVLRNHSAETIKAASDKIYAGDLSKWVRFANSLKLRMAMRISYAAPDEAERIVKEALSGENGGVIESNADNAQIPTQNNPFRVVMYDYNGGDSRVSADITSYMNGYKDPRRAKYFTLSTFTGGIRNGYIGLRSGISIPSESLLYSNMAVDYTTPLMWMNAAEVAFLKAEASLRGWYGATGDAERWYEEGVRLSFEQWGLSGDYDAYIADGVSLPESYEDPLGKESNTSEVSTVTVKWDTRGDFETNLEQIITQKWLAIYPEGFEAWCEFRRTGYPRLMPATNNRSGGIIPEGGYANRMPYPAEEYQENNEHINEAVSLLGGPDNMATRLWWDCKEK</sequence>
<feature type="signal peptide" evidence="1">
    <location>
        <begin position="1"/>
        <end position="23"/>
    </location>
</feature>
<dbReference type="Proteomes" id="UP000319374">
    <property type="component" value="Chromosome"/>
</dbReference>
<protein>
    <recommendedName>
        <fullName evidence="4">SusD/RagB family nutrient-binding outer membrane lipoprotein</fullName>
    </recommendedName>
</protein>
<dbReference type="Gene3D" id="1.25.40.390">
    <property type="match status" value="1"/>
</dbReference>
<dbReference type="Pfam" id="PF12741">
    <property type="entry name" value="SusD-like"/>
    <property type="match status" value="1"/>
</dbReference>
<dbReference type="InterPro" id="IPR011990">
    <property type="entry name" value="TPR-like_helical_dom_sf"/>
</dbReference>
<proteinExistence type="predicted"/>
<dbReference type="PROSITE" id="PS51257">
    <property type="entry name" value="PROKAR_LIPOPROTEIN"/>
    <property type="match status" value="1"/>
</dbReference>
<dbReference type="SUPFAM" id="SSF48452">
    <property type="entry name" value="TPR-like"/>
    <property type="match status" value="1"/>
</dbReference>
<keyword evidence="3" id="KW-1185">Reference proteome</keyword>
<gene>
    <name evidence="2" type="ORF">A5CPEGH6_22340</name>
</gene>
<accession>A0A4Y1X554</accession>
<evidence type="ECO:0000313" key="2">
    <source>
        <dbReference type="EMBL" id="BBL07596.1"/>
    </source>
</evidence>
<dbReference type="GeneID" id="98674221"/>
<dbReference type="EMBL" id="AP019736">
    <property type="protein sequence ID" value="BBL07596.1"/>
    <property type="molecule type" value="Genomic_DNA"/>
</dbReference>
<dbReference type="RefSeq" id="WP_141429752.1">
    <property type="nucleotide sequence ID" value="NZ_AP019736.1"/>
</dbReference>
<dbReference type="OrthoDB" id="1387301at2"/>